<dbReference type="NCBIfam" id="TIGR02391">
    <property type="entry name" value="hypoth_ymh"/>
    <property type="match status" value="1"/>
</dbReference>
<accession>A0A0G0UY64</accession>
<gene>
    <name evidence="2" type="ORF">UU41_C0019G0006</name>
</gene>
<feature type="domain" description="Conserved hypothetical protein CHP02391" evidence="1">
    <location>
        <begin position="136"/>
        <end position="243"/>
    </location>
</feature>
<evidence type="ECO:0000313" key="2">
    <source>
        <dbReference type="EMBL" id="KKR93649.1"/>
    </source>
</evidence>
<name>A0A0G0UY64_9BACT</name>
<protein>
    <recommendedName>
        <fullName evidence="1">Conserved hypothetical protein CHP02391 domain-containing protein</fullName>
    </recommendedName>
</protein>
<evidence type="ECO:0000259" key="1">
    <source>
        <dbReference type="Pfam" id="PF09509"/>
    </source>
</evidence>
<dbReference type="Pfam" id="PF09509">
    <property type="entry name" value="Hypoth_Ymh"/>
    <property type="match status" value="1"/>
</dbReference>
<evidence type="ECO:0000313" key="3">
    <source>
        <dbReference type="Proteomes" id="UP000034961"/>
    </source>
</evidence>
<organism evidence="2 3">
    <name type="scientific">Candidatus Roizmanbacteria bacterium GW2011_GWA1_41_13</name>
    <dbReference type="NCBI Taxonomy" id="1618474"/>
    <lineage>
        <taxon>Bacteria</taxon>
        <taxon>Candidatus Roizmaniibacteriota</taxon>
    </lineage>
</organism>
<comment type="caution">
    <text evidence="2">The sequence shown here is derived from an EMBL/GenBank/DDBJ whole genome shotgun (WGS) entry which is preliminary data.</text>
</comment>
<dbReference type="InterPro" id="IPR012654">
    <property type="entry name" value="CHP02391"/>
</dbReference>
<proteinExistence type="predicted"/>
<dbReference type="EMBL" id="LCAN01000019">
    <property type="protein sequence ID" value="KKR93649.1"/>
    <property type="molecule type" value="Genomic_DNA"/>
</dbReference>
<dbReference type="Proteomes" id="UP000034961">
    <property type="component" value="Unassembled WGS sequence"/>
</dbReference>
<sequence>MANLTTNEKQVLEKLFQMGGGYVLNFSDRTIGEFFRDDVGLDIYSKKYLYGSGSKANRLRGLWLNADDKLVGKSVTKLLEYVENQILIDNLKKEDFPEKRMQAGKAVAERLSGKKTDKKESKSEATFKDGNINILLQKDIFDHVQKLLNDGHYFNAVEEAYKVVRKKLKDVSGKEKATDAFSASNYEKIFGHQPVDGVESDFFEGIKFLHMAIQFLRNEKAHTPARKLDKNLAIHYISLASLAYDLINRKQV</sequence>
<reference evidence="2 3" key="1">
    <citation type="journal article" date="2015" name="Nature">
        <title>rRNA introns, odd ribosomes, and small enigmatic genomes across a large radiation of phyla.</title>
        <authorList>
            <person name="Brown C.T."/>
            <person name="Hug L.A."/>
            <person name="Thomas B.C."/>
            <person name="Sharon I."/>
            <person name="Castelle C.J."/>
            <person name="Singh A."/>
            <person name="Wilkins M.J."/>
            <person name="Williams K.H."/>
            <person name="Banfield J.F."/>
        </authorList>
    </citation>
    <scope>NUCLEOTIDE SEQUENCE [LARGE SCALE GENOMIC DNA]</scope>
</reference>
<dbReference type="AlphaFoldDB" id="A0A0G0UY64"/>
<dbReference type="PATRIC" id="fig|1618474.3.peg.670"/>